<accession>A0A1I1FLF8</accession>
<dbReference type="EMBL" id="FOLO01000003">
    <property type="protein sequence ID" value="SFC00111.1"/>
    <property type="molecule type" value="Genomic_DNA"/>
</dbReference>
<evidence type="ECO:0000313" key="5">
    <source>
        <dbReference type="EMBL" id="SFC00111.1"/>
    </source>
</evidence>
<gene>
    <name evidence="5" type="ORF">SAMN02745724_00682</name>
</gene>
<proteinExistence type="predicted"/>
<keyword evidence="6" id="KW-1185">Reference proteome</keyword>
<evidence type="ECO:0000313" key="6">
    <source>
        <dbReference type="Proteomes" id="UP000198862"/>
    </source>
</evidence>
<dbReference type="OrthoDB" id="8906692at2"/>
<dbReference type="SUPFAM" id="SSF46785">
    <property type="entry name" value="Winged helix' DNA-binding domain"/>
    <property type="match status" value="1"/>
</dbReference>
<dbReference type="Proteomes" id="UP000198862">
    <property type="component" value="Unassembled WGS sequence"/>
</dbReference>
<dbReference type="PRINTS" id="PR00598">
    <property type="entry name" value="HTHMARR"/>
</dbReference>
<name>A0A1I1FLF8_9GAMM</name>
<protein>
    <submittedName>
        <fullName evidence="5">DNA-binding transcriptional regulator, MarR family</fullName>
    </submittedName>
</protein>
<keyword evidence="1" id="KW-0805">Transcription regulation</keyword>
<dbReference type="PROSITE" id="PS50995">
    <property type="entry name" value="HTH_MARR_2"/>
    <property type="match status" value="1"/>
</dbReference>
<dbReference type="Gene3D" id="1.10.10.10">
    <property type="entry name" value="Winged helix-like DNA-binding domain superfamily/Winged helix DNA-binding domain"/>
    <property type="match status" value="1"/>
</dbReference>
<keyword evidence="2 5" id="KW-0238">DNA-binding</keyword>
<evidence type="ECO:0000256" key="2">
    <source>
        <dbReference type="ARBA" id="ARBA00023125"/>
    </source>
</evidence>
<dbReference type="InterPro" id="IPR036390">
    <property type="entry name" value="WH_DNA-bd_sf"/>
</dbReference>
<dbReference type="InterPro" id="IPR000835">
    <property type="entry name" value="HTH_MarR-typ"/>
</dbReference>
<dbReference type="InterPro" id="IPR052067">
    <property type="entry name" value="Metal_resp_HTH_trans_reg"/>
</dbReference>
<dbReference type="Pfam" id="PF01047">
    <property type="entry name" value="MarR"/>
    <property type="match status" value="1"/>
</dbReference>
<sequence length="148" mass="16932">MTTKKTINLSDFLPYRLANLANNVSEAFSEVYCDEFDLSIPQWRILVNLFEHGLVTAKDLGDLAAMDKSTVSRAVKIMLVRGDLIKIVNEKDKRAYYLQLTEQGKDLYYAIAPKALDWESDLLSVLDVNEQKNLMLIIDKLDKKIAFK</sequence>
<dbReference type="RefSeq" id="WP_091979940.1">
    <property type="nucleotide sequence ID" value="NZ_FOLO01000003.1"/>
</dbReference>
<keyword evidence="3" id="KW-0804">Transcription</keyword>
<dbReference type="GO" id="GO:0003700">
    <property type="term" value="F:DNA-binding transcription factor activity"/>
    <property type="evidence" value="ECO:0007669"/>
    <property type="project" value="InterPro"/>
</dbReference>
<dbReference type="PANTHER" id="PTHR35790">
    <property type="entry name" value="HTH-TYPE TRANSCRIPTIONAL REGULATOR PCHR"/>
    <property type="match status" value="1"/>
</dbReference>
<reference evidence="5 6" key="1">
    <citation type="submission" date="2016-10" db="EMBL/GenBank/DDBJ databases">
        <authorList>
            <person name="de Groot N.N."/>
        </authorList>
    </citation>
    <scope>NUCLEOTIDE SEQUENCE [LARGE SCALE GENOMIC DNA]</scope>
    <source>
        <strain evidence="5 6">DSM 6059</strain>
    </source>
</reference>
<evidence type="ECO:0000256" key="1">
    <source>
        <dbReference type="ARBA" id="ARBA00023015"/>
    </source>
</evidence>
<dbReference type="InterPro" id="IPR036388">
    <property type="entry name" value="WH-like_DNA-bd_sf"/>
</dbReference>
<feature type="domain" description="HTH marR-type" evidence="4">
    <location>
        <begin position="10"/>
        <end position="143"/>
    </location>
</feature>
<evidence type="ECO:0000256" key="3">
    <source>
        <dbReference type="ARBA" id="ARBA00023163"/>
    </source>
</evidence>
<dbReference type="PANTHER" id="PTHR35790:SF4">
    <property type="entry name" value="HTH-TYPE TRANSCRIPTIONAL REGULATOR PCHR"/>
    <property type="match status" value="1"/>
</dbReference>
<dbReference type="GO" id="GO:0003677">
    <property type="term" value="F:DNA binding"/>
    <property type="evidence" value="ECO:0007669"/>
    <property type="project" value="UniProtKB-KW"/>
</dbReference>
<dbReference type="STRING" id="1123010.SAMN02745724_00682"/>
<organism evidence="5 6">
    <name type="scientific">Pseudoalteromonas denitrificans DSM 6059</name>
    <dbReference type="NCBI Taxonomy" id="1123010"/>
    <lineage>
        <taxon>Bacteria</taxon>
        <taxon>Pseudomonadati</taxon>
        <taxon>Pseudomonadota</taxon>
        <taxon>Gammaproteobacteria</taxon>
        <taxon>Alteromonadales</taxon>
        <taxon>Pseudoalteromonadaceae</taxon>
        <taxon>Pseudoalteromonas</taxon>
    </lineage>
</organism>
<evidence type="ECO:0000259" key="4">
    <source>
        <dbReference type="PROSITE" id="PS50995"/>
    </source>
</evidence>
<dbReference type="AlphaFoldDB" id="A0A1I1FLF8"/>
<dbReference type="SMART" id="SM00347">
    <property type="entry name" value="HTH_MARR"/>
    <property type="match status" value="1"/>
</dbReference>